<organism evidence="8 9">
    <name type="scientific">Marinomonas phaeophyticola</name>
    <dbReference type="NCBI Taxonomy" id="3004091"/>
    <lineage>
        <taxon>Bacteria</taxon>
        <taxon>Pseudomonadati</taxon>
        <taxon>Pseudomonadota</taxon>
        <taxon>Gammaproteobacteria</taxon>
        <taxon>Oceanospirillales</taxon>
        <taxon>Oceanospirillaceae</taxon>
        <taxon>Marinomonas</taxon>
    </lineage>
</organism>
<dbReference type="Proteomes" id="UP001149719">
    <property type="component" value="Unassembled WGS sequence"/>
</dbReference>
<evidence type="ECO:0000256" key="2">
    <source>
        <dbReference type="ARBA" id="ARBA00009473"/>
    </source>
</evidence>
<dbReference type="PANTHER" id="PTHR10889:SF3">
    <property type="entry name" value="DEOXYRIBOSE-PHOSPHATE ALDOLASE"/>
    <property type="match status" value="1"/>
</dbReference>
<dbReference type="Pfam" id="PF01791">
    <property type="entry name" value="DeoC"/>
    <property type="match status" value="1"/>
</dbReference>
<dbReference type="PANTHER" id="PTHR10889">
    <property type="entry name" value="DEOXYRIBOSE-PHOSPHATE ALDOLASE"/>
    <property type="match status" value="1"/>
</dbReference>
<accession>A0ABT4JZ37</accession>
<dbReference type="InterPro" id="IPR002915">
    <property type="entry name" value="DeoC/FbaB/LacD_aldolase"/>
</dbReference>
<sequence>MSVLSLTDAELAGFAIGLLDLTSLNDLDTEADITALCESAAKAKQLTHVNVAALCIYPRFIPWAKQELQRLGLENVKVATVSNFPHGRNNIEAAVAETQACLAYGADEVDVVFPYQSLLAGDEQVGLQLVQACKHACGPAVLKVIIETGELKSADMIHRASQIAIQAGADFIKTSTGKVPVNATPEAARVMLECIKKADHRVCFKPAGGVKTLADAKDYFRLVETILGDEALTPERFRFGASSLLASLLLVMGHSINTVSPSHY</sequence>
<keyword evidence="4 8" id="KW-0456">Lyase</keyword>
<dbReference type="EC" id="4.1.2.4" evidence="3 7"/>
<comment type="caution">
    <text evidence="8">The sequence shown here is derived from an EMBL/GenBank/DDBJ whole genome shotgun (WGS) entry which is preliminary data.</text>
</comment>
<dbReference type="PIRSF" id="PIRSF001357">
    <property type="entry name" value="DeoC"/>
    <property type="match status" value="1"/>
</dbReference>
<keyword evidence="9" id="KW-1185">Reference proteome</keyword>
<proteinExistence type="inferred from homology"/>
<reference evidence="8" key="1">
    <citation type="submission" date="2022-12" db="EMBL/GenBank/DDBJ databases">
        <title>Marinomonas 15G1-11 sp. nov, isolated from marine algae.</title>
        <authorList>
            <person name="Butt M."/>
            <person name="Choi D.G."/>
            <person name="Kim J.M."/>
            <person name="Lee J.K."/>
            <person name="Baek J.H."/>
            <person name="Jeon C.O."/>
        </authorList>
    </citation>
    <scope>NUCLEOTIDE SEQUENCE</scope>
    <source>
        <strain evidence="8">15G1-11</strain>
    </source>
</reference>
<dbReference type="GO" id="GO:0004139">
    <property type="term" value="F:deoxyribose-phosphate aldolase activity"/>
    <property type="evidence" value="ECO:0007669"/>
    <property type="project" value="UniProtKB-EC"/>
</dbReference>
<comment type="pathway">
    <text evidence="1">Carbohydrate degradation; 2-deoxy-D-ribose 1-phosphate degradation; D-glyceraldehyde 3-phosphate and acetaldehyde from 2-deoxy-alpha-D-ribose 1-phosphate: step 2/2.</text>
</comment>
<dbReference type="Gene3D" id="3.20.20.70">
    <property type="entry name" value="Aldolase class I"/>
    <property type="match status" value="1"/>
</dbReference>
<keyword evidence="5" id="KW-0704">Schiff base</keyword>
<dbReference type="CDD" id="cd00959">
    <property type="entry name" value="DeoC"/>
    <property type="match status" value="1"/>
</dbReference>
<evidence type="ECO:0000313" key="9">
    <source>
        <dbReference type="Proteomes" id="UP001149719"/>
    </source>
</evidence>
<evidence type="ECO:0000256" key="4">
    <source>
        <dbReference type="ARBA" id="ARBA00023239"/>
    </source>
</evidence>
<comment type="similarity">
    <text evidence="2">Belongs to the DeoC/FbaB aldolase family. DeoC type 2 subfamily.</text>
</comment>
<evidence type="ECO:0000256" key="6">
    <source>
        <dbReference type="ARBA" id="ARBA00048791"/>
    </source>
</evidence>
<evidence type="ECO:0000256" key="3">
    <source>
        <dbReference type="ARBA" id="ARBA00012515"/>
    </source>
</evidence>
<dbReference type="InterPro" id="IPR013785">
    <property type="entry name" value="Aldolase_TIM"/>
</dbReference>
<dbReference type="RefSeq" id="WP_269127792.1">
    <property type="nucleotide sequence ID" value="NZ_JAPUBN010000024.1"/>
</dbReference>
<name>A0ABT4JZ37_9GAMM</name>
<dbReference type="SMART" id="SM01133">
    <property type="entry name" value="DeoC"/>
    <property type="match status" value="1"/>
</dbReference>
<evidence type="ECO:0000256" key="5">
    <source>
        <dbReference type="ARBA" id="ARBA00023270"/>
    </source>
</evidence>
<protein>
    <recommendedName>
        <fullName evidence="3 7">Deoxyribose-phosphate aldolase</fullName>
        <ecNumber evidence="3 7">4.1.2.4</ecNumber>
    </recommendedName>
</protein>
<evidence type="ECO:0000256" key="7">
    <source>
        <dbReference type="NCBIfam" id="TIGR00126"/>
    </source>
</evidence>
<comment type="catalytic activity">
    <reaction evidence="6">
        <text>2-deoxy-D-ribose 5-phosphate = D-glyceraldehyde 3-phosphate + acetaldehyde</text>
        <dbReference type="Rhea" id="RHEA:12821"/>
        <dbReference type="ChEBI" id="CHEBI:15343"/>
        <dbReference type="ChEBI" id="CHEBI:59776"/>
        <dbReference type="ChEBI" id="CHEBI:62877"/>
        <dbReference type="EC" id="4.1.2.4"/>
    </reaction>
</comment>
<gene>
    <name evidence="8" type="primary">deoC</name>
    <name evidence="8" type="ORF">O1D97_19035</name>
</gene>
<dbReference type="NCBIfam" id="TIGR00126">
    <property type="entry name" value="deoC"/>
    <property type="match status" value="1"/>
</dbReference>
<dbReference type="SUPFAM" id="SSF51569">
    <property type="entry name" value="Aldolase"/>
    <property type="match status" value="1"/>
</dbReference>
<evidence type="ECO:0000313" key="8">
    <source>
        <dbReference type="EMBL" id="MCZ2723650.1"/>
    </source>
</evidence>
<dbReference type="EMBL" id="JAPUBN010000024">
    <property type="protein sequence ID" value="MCZ2723650.1"/>
    <property type="molecule type" value="Genomic_DNA"/>
</dbReference>
<evidence type="ECO:0000256" key="1">
    <source>
        <dbReference type="ARBA" id="ARBA00004816"/>
    </source>
</evidence>
<dbReference type="InterPro" id="IPR011343">
    <property type="entry name" value="DeoC"/>
</dbReference>